<dbReference type="InterPro" id="IPR011707">
    <property type="entry name" value="Cu-oxidase-like_N"/>
</dbReference>
<dbReference type="OrthoDB" id="2121828at2759"/>
<keyword evidence="10" id="KW-0439">Lignin degradation</keyword>
<keyword evidence="5" id="KW-0479">Metal-binding</keyword>
<name>A0A165GCF2_EXIGL</name>
<dbReference type="FunFam" id="2.60.40.420:FF:000021">
    <property type="entry name" value="Extracellular dihydrogeodin oxidase/laccase"/>
    <property type="match status" value="1"/>
</dbReference>
<comment type="catalytic activity">
    <reaction evidence="1">
        <text>4 hydroquinone + O2 = 4 benzosemiquinone + 2 H2O</text>
        <dbReference type="Rhea" id="RHEA:11276"/>
        <dbReference type="ChEBI" id="CHEBI:15377"/>
        <dbReference type="ChEBI" id="CHEBI:15379"/>
        <dbReference type="ChEBI" id="CHEBI:17594"/>
        <dbReference type="ChEBI" id="CHEBI:17977"/>
        <dbReference type="EC" id="1.10.3.2"/>
    </reaction>
</comment>
<organism evidence="15 16">
    <name type="scientific">Exidia glandulosa HHB12029</name>
    <dbReference type="NCBI Taxonomy" id="1314781"/>
    <lineage>
        <taxon>Eukaryota</taxon>
        <taxon>Fungi</taxon>
        <taxon>Dikarya</taxon>
        <taxon>Basidiomycota</taxon>
        <taxon>Agaricomycotina</taxon>
        <taxon>Agaricomycetes</taxon>
        <taxon>Auriculariales</taxon>
        <taxon>Exidiaceae</taxon>
        <taxon>Exidia</taxon>
    </lineage>
</organism>
<feature type="domain" description="Plastocyanin-like" evidence="14">
    <location>
        <begin position="86"/>
        <end position="199"/>
    </location>
</feature>
<dbReference type="InterPro" id="IPR008972">
    <property type="entry name" value="Cupredoxin"/>
</dbReference>
<dbReference type="CDD" id="cd13880">
    <property type="entry name" value="CuRO_2_MaLCC_like"/>
    <property type="match status" value="1"/>
</dbReference>
<feature type="domain" description="Plastocyanin-like" evidence="13">
    <location>
        <begin position="434"/>
        <end position="550"/>
    </location>
</feature>
<dbReference type="PANTHER" id="PTHR11709:SF87">
    <property type="entry name" value="LACCASE"/>
    <property type="match status" value="1"/>
</dbReference>
<evidence type="ECO:0000256" key="3">
    <source>
        <dbReference type="ARBA" id="ARBA00010609"/>
    </source>
</evidence>
<evidence type="ECO:0000256" key="7">
    <source>
        <dbReference type="ARBA" id="ARBA00023008"/>
    </source>
</evidence>
<dbReference type="STRING" id="1314781.A0A165GCF2"/>
<protein>
    <recommendedName>
        <fullName evidence="4">laccase</fullName>
        <ecNumber evidence="4">1.10.3.2</ecNumber>
    </recommendedName>
</protein>
<evidence type="ECO:0000256" key="2">
    <source>
        <dbReference type="ARBA" id="ARBA00001935"/>
    </source>
</evidence>
<dbReference type="EMBL" id="KV426052">
    <property type="protein sequence ID" value="KZV90314.1"/>
    <property type="molecule type" value="Genomic_DNA"/>
</dbReference>
<proteinExistence type="inferred from homology"/>
<dbReference type="GO" id="GO:0005507">
    <property type="term" value="F:copper ion binding"/>
    <property type="evidence" value="ECO:0007669"/>
    <property type="project" value="InterPro"/>
</dbReference>
<keyword evidence="16" id="KW-1185">Reference proteome</keyword>
<keyword evidence="7" id="KW-0186">Copper</keyword>
<gene>
    <name evidence="15" type="ORF">EXIGLDRAFT_750721</name>
</gene>
<keyword evidence="11" id="KW-0732">Signal</keyword>
<dbReference type="InterPro" id="IPR001117">
    <property type="entry name" value="Cu-oxidase_2nd"/>
</dbReference>
<dbReference type="FunFam" id="2.60.40.420:FF:000045">
    <property type="entry name" value="Laccase 2"/>
    <property type="match status" value="1"/>
</dbReference>
<dbReference type="InterPro" id="IPR002355">
    <property type="entry name" value="Cu_oxidase_Cu_BS"/>
</dbReference>
<dbReference type="GO" id="GO:0052716">
    <property type="term" value="F:hydroquinone:oxygen oxidoreductase activity"/>
    <property type="evidence" value="ECO:0007669"/>
    <property type="project" value="UniProtKB-EC"/>
</dbReference>
<evidence type="ECO:0000256" key="4">
    <source>
        <dbReference type="ARBA" id="ARBA00012297"/>
    </source>
</evidence>
<dbReference type="CDD" id="cd13854">
    <property type="entry name" value="CuRO_1_MaLCC_like"/>
    <property type="match status" value="1"/>
</dbReference>
<evidence type="ECO:0000256" key="11">
    <source>
        <dbReference type="SAM" id="SignalP"/>
    </source>
</evidence>
<dbReference type="PROSITE" id="PS00079">
    <property type="entry name" value="MULTICOPPER_OXIDASE1"/>
    <property type="match status" value="1"/>
</dbReference>
<dbReference type="InterPro" id="IPR011706">
    <property type="entry name" value="Cu-oxidase_C"/>
</dbReference>
<dbReference type="InterPro" id="IPR033138">
    <property type="entry name" value="Cu_oxidase_CS"/>
</dbReference>
<keyword evidence="6" id="KW-0560">Oxidoreductase</keyword>
<dbReference type="Pfam" id="PF00394">
    <property type="entry name" value="Cu-oxidase"/>
    <property type="match status" value="1"/>
</dbReference>
<dbReference type="GO" id="GO:0046274">
    <property type="term" value="P:lignin catabolic process"/>
    <property type="evidence" value="ECO:0007669"/>
    <property type="project" value="UniProtKB-KW"/>
</dbReference>
<evidence type="ECO:0000259" key="13">
    <source>
        <dbReference type="Pfam" id="PF07731"/>
    </source>
</evidence>
<comment type="cofactor">
    <cofactor evidence="2">
        <name>Cu cation</name>
        <dbReference type="ChEBI" id="CHEBI:23378"/>
    </cofactor>
</comment>
<feature type="domain" description="Plastocyanin-like" evidence="12">
    <location>
        <begin position="210"/>
        <end position="357"/>
    </location>
</feature>
<dbReference type="PANTHER" id="PTHR11709">
    <property type="entry name" value="MULTI-COPPER OXIDASE"/>
    <property type="match status" value="1"/>
</dbReference>
<evidence type="ECO:0000313" key="16">
    <source>
        <dbReference type="Proteomes" id="UP000077266"/>
    </source>
</evidence>
<dbReference type="AlphaFoldDB" id="A0A165GCF2"/>
<feature type="signal peptide" evidence="11">
    <location>
        <begin position="1"/>
        <end position="20"/>
    </location>
</feature>
<dbReference type="Gene3D" id="2.60.40.420">
    <property type="entry name" value="Cupredoxins - blue copper proteins"/>
    <property type="match status" value="3"/>
</dbReference>
<evidence type="ECO:0000259" key="14">
    <source>
        <dbReference type="Pfam" id="PF07732"/>
    </source>
</evidence>
<dbReference type="Pfam" id="PF07732">
    <property type="entry name" value="Cu-oxidase_3"/>
    <property type="match status" value="1"/>
</dbReference>
<keyword evidence="8" id="KW-1015">Disulfide bond</keyword>
<evidence type="ECO:0000256" key="6">
    <source>
        <dbReference type="ARBA" id="ARBA00023002"/>
    </source>
</evidence>
<accession>A0A165GCF2</accession>
<dbReference type="Pfam" id="PF07731">
    <property type="entry name" value="Cu-oxidase_2"/>
    <property type="match status" value="1"/>
</dbReference>
<dbReference type="InParanoid" id="A0A165GCF2"/>
<evidence type="ECO:0000259" key="12">
    <source>
        <dbReference type="Pfam" id="PF00394"/>
    </source>
</evidence>
<comment type="similarity">
    <text evidence="3">Belongs to the multicopper oxidase family.</text>
</comment>
<keyword evidence="9" id="KW-0325">Glycoprotein</keyword>
<evidence type="ECO:0000256" key="1">
    <source>
        <dbReference type="ARBA" id="ARBA00000349"/>
    </source>
</evidence>
<sequence>MRFSLSLSLSLLAAVIPSFASLSEPLVARRVDNGLVARQSRPPPPPAGCTNAQSKLCWDGKFDISSNYYTTGPRTGVKRVYRWTLQNVTLSPDGVPRMVLAMNGQLPGPTIIANWGDTIEVHLTNGLKDNGTSIHWHGIRQFENSKNDGVNGVTECPLAPGQTKVYSFIAEQYGTTWYHSHYSAQYGDGVWGAIQINGPATAEYDIDLGTVTLSEWFRPKTAFQAALDAERTGPPRAQNFLINGTNANPSDTTQGKRFKATFTPGKKHRIRFINTAVDTFFRVALDGHNMTVIQSDFVPVNPYVTQNVGIAIGQRYDVIIEANQAASSYWLRAWPQISCSAANDNDGTTTGYIAYQGVTALPTSTATLPTDSCTDEQTLIPYVPITVDSTGFPGNQSSIPVSAPNRVTVNGDMVFRWDINGATMNIDFDYPTLQQLADGNTTWPAALNPIFIDQANRTAYWVIQNQSPVAHPIHLHGHDFNVVAQGTGTFDATTTTLKWSNPTRRDVAMLPGNGYLFIAFRTDNPGTWVMHCHIAWHVSEGLSLQLVERQAEIFDHMSLDAEWTKTCSDFETWYNPATLAYGKKTDSGL</sequence>
<dbReference type="PROSITE" id="PS00080">
    <property type="entry name" value="MULTICOPPER_OXIDASE2"/>
    <property type="match status" value="1"/>
</dbReference>
<dbReference type="SUPFAM" id="SSF49503">
    <property type="entry name" value="Cupredoxins"/>
    <property type="match status" value="3"/>
</dbReference>
<dbReference type="InterPro" id="IPR045087">
    <property type="entry name" value="Cu-oxidase_fam"/>
</dbReference>
<dbReference type="CDD" id="cd13901">
    <property type="entry name" value="CuRO_3_MaLCC_like"/>
    <property type="match status" value="1"/>
</dbReference>
<dbReference type="Proteomes" id="UP000077266">
    <property type="component" value="Unassembled WGS sequence"/>
</dbReference>
<evidence type="ECO:0000256" key="9">
    <source>
        <dbReference type="ARBA" id="ARBA00023180"/>
    </source>
</evidence>
<reference evidence="15 16" key="1">
    <citation type="journal article" date="2016" name="Mol. Biol. Evol.">
        <title>Comparative Genomics of Early-Diverging Mushroom-Forming Fungi Provides Insights into the Origins of Lignocellulose Decay Capabilities.</title>
        <authorList>
            <person name="Nagy L.G."/>
            <person name="Riley R."/>
            <person name="Tritt A."/>
            <person name="Adam C."/>
            <person name="Daum C."/>
            <person name="Floudas D."/>
            <person name="Sun H."/>
            <person name="Yadav J.S."/>
            <person name="Pangilinan J."/>
            <person name="Larsson K.H."/>
            <person name="Matsuura K."/>
            <person name="Barry K."/>
            <person name="Labutti K."/>
            <person name="Kuo R."/>
            <person name="Ohm R.A."/>
            <person name="Bhattacharya S.S."/>
            <person name="Shirouzu T."/>
            <person name="Yoshinaga Y."/>
            <person name="Martin F.M."/>
            <person name="Grigoriev I.V."/>
            <person name="Hibbett D.S."/>
        </authorList>
    </citation>
    <scope>NUCLEOTIDE SEQUENCE [LARGE SCALE GENOMIC DNA]</scope>
    <source>
        <strain evidence="15 16">HHB12029</strain>
    </source>
</reference>
<evidence type="ECO:0000256" key="10">
    <source>
        <dbReference type="ARBA" id="ARBA00023185"/>
    </source>
</evidence>
<dbReference type="EC" id="1.10.3.2" evidence="4"/>
<feature type="chain" id="PRO_5007858133" description="laccase" evidence="11">
    <location>
        <begin position="21"/>
        <end position="589"/>
    </location>
</feature>
<evidence type="ECO:0000313" key="15">
    <source>
        <dbReference type="EMBL" id="KZV90314.1"/>
    </source>
</evidence>
<evidence type="ECO:0000256" key="8">
    <source>
        <dbReference type="ARBA" id="ARBA00023157"/>
    </source>
</evidence>
<evidence type="ECO:0000256" key="5">
    <source>
        <dbReference type="ARBA" id="ARBA00022723"/>
    </source>
</evidence>